<dbReference type="Proteomes" id="UP000799778">
    <property type="component" value="Unassembled WGS sequence"/>
</dbReference>
<dbReference type="GO" id="GO:0045944">
    <property type="term" value="P:positive regulation of transcription by RNA polymerase II"/>
    <property type="evidence" value="ECO:0007669"/>
    <property type="project" value="TreeGrafter"/>
</dbReference>
<dbReference type="EMBL" id="ML978066">
    <property type="protein sequence ID" value="KAF2020585.1"/>
    <property type="molecule type" value="Genomic_DNA"/>
</dbReference>
<proteinExistence type="predicted"/>
<evidence type="ECO:0000313" key="5">
    <source>
        <dbReference type="Proteomes" id="UP000799778"/>
    </source>
</evidence>
<dbReference type="Pfam" id="PF00172">
    <property type="entry name" value="Zn_clus"/>
    <property type="match status" value="1"/>
</dbReference>
<evidence type="ECO:0000313" key="4">
    <source>
        <dbReference type="EMBL" id="KAF2020585.1"/>
    </source>
</evidence>
<dbReference type="GeneID" id="54288860"/>
<protein>
    <recommendedName>
        <fullName evidence="3">Zn(2)-C6 fungal-type domain-containing protein</fullName>
    </recommendedName>
</protein>
<dbReference type="PANTHER" id="PTHR37534">
    <property type="entry name" value="TRANSCRIPTIONAL ACTIVATOR PROTEIN UGA3"/>
    <property type="match status" value="1"/>
</dbReference>
<dbReference type="CDD" id="cd00067">
    <property type="entry name" value="GAL4"/>
    <property type="match status" value="1"/>
</dbReference>
<dbReference type="SUPFAM" id="SSF57701">
    <property type="entry name" value="Zn2/Cys6 DNA-binding domain"/>
    <property type="match status" value="1"/>
</dbReference>
<dbReference type="InterPro" id="IPR001138">
    <property type="entry name" value="Zn2Cys6_DnaBD"/>
</dbReference>
<name>A0A6A5Y4S6_9PLEO</name>
<evidence type="ECO:0000256" key="1">
    <source>
        <dbReference type="ARBA" id="ARBA00004123"/>
    </source>
</evidence>
<dbReference type="GO" id="GO:0000981">
    <property type="term" value="F:DNA-binding transcription factor activity, RNA polymerase II-specific"/>
    <property type="evidence" value="ECO:0007669"/>
    <property type="project" value="InterPro"/>
</dbReference>
<dbReference type="RefSeq" id="XP_033388924.1">
    <property type="nucleotide sequence ID" value="XM_033531463.1"/>
</dbReference>
<dbReference type="SMART" id="SM00066">
    <property type="entry name" value="GAL4"/>
    <property type="match status" value="1"/>
</dbReference>
<dbReference type="InterPro" id="IPR021858">
    <property type="entry name" value="Fun_TF"/>
</dbReference>
<keyword evidence="2" id="KW-0539">Nucleus</keyword>
<evidence type="ECO:0000256" key="2">
    <source>
        <dbReference type="ARBA" id="ARBA00023242"/>
    </source>
</evidence>
<dbReference type="Pfam" id="PF11951">
    <property type="entry name" value="Fungal_trans_2"/>
    <property type="match status" value="1"/>
</dbReference>
<reference evidence="4" key="1">
    <citation type="journal article" date="2020" name="Stud. Mycol.">
        <title>101 Dothideomycetes genomes: a test case for predicting lifestyles and emergence of pathogens.</title>
        <authorList>
            <person name="Haridas S."/>
            <person name="Albert R."/>
            <person name="Binder M."/>
            <person name="Bloem J."/>
            <person name="Labutti K."/>
            <person name="Salamov A."/>
            <person name="Andreopoulos B."/>
            <person name="Baker S."/>
            <person name="Barry K."/>
            <person name="Bills G."/>
            <person name="Bluhm B."/>
            <person name="Cannon C."/>
            <person name="Castanera R."/>
            <person name="Culley D."/>
            <person name="Daum C."/>
            <person name="Ezra D."/>
            <person name="Gonzalez J."/>
            <person name="Henrissat B."/>
            <person name="Kuo A."/>
            <person name="Liang C."/>
            <person name="Lipzen A."/>
            <person name="Lutzoni F."/>
            <person name="Magnuson J."/>
            <person name="Mondo S."/>
            <person name="Nolan M."/>
            <person name="Ohm R."/>
            <person name="Pangilinan J."/>
            <person name="Park H.-J."/>
            <person name="Ramirez L."/>
            <person name="Alfaro M."/>
            <person name="Sun H."/>
            <person name="Tritt A."/>
            <person name="Yoshinaga Y."/>
            <person name="Zwiers L.-H."/>
            <person name="Turgeon B."/>
            <person name="Goodwin S."/>
            <person name="Spatafora J."/>
            <person name="Crous P."/>
            <person name="Grigoriev I."/>
        </authorList>
    </citation>
    <scope>NUCLEOTIDE SEQUENCE</scope>
    <source>
        <strain evidence="4">CBS 175.79</strain>
    </source>
</reference>
<dbReference type="OrthoDB" id="3477330at2759"/>
<dbReference type="PROSITE" id="PS50048">
    <property type="entry name" value="ZN2_CY6_FUNGAL_2"/>
    <property type="match status" value="1"/>
</dbReference>
<dbReference type="PROSITE" id="PS00463">
    <property type="entry name" value="ZN2_CY6_FUNGAL_1"/>
    <property type="match status" value="1"/>
</dbReference>
<dbReference type="AlphaFoldDB" id="A0A6A5Y4S6"/>
<dbReference type="GO" id="GO:0005634">
    <property type="term" value="C:nucleus"/>
    <property type="evidence" value="ECO:0007669"/>
    <property type="project" value="UniProtKB-SubCell"/>
</dbReference>
<dbReference type="InterPro" id="IPR036864">
    <property type="entry name" value="Zn2-C6_fun-type_DNA-bd_sf"/>
</dbReference>
<organism evidence="4 5">
    <name type="scientific">Aaosphaeria arxii CBS 175.79</name>
    <dbReference type="NCBI Taxonomy" id="1450172"/>
    <lineage>
        <taxon>Eukaryota</taxon>
        <taxon>Fungi</taxon>
        <taxon>Dikarya</taxon>
        <taxon>Ascomycota</taxon>
        <taxon>Pezizomycotina</taxon>
        <taxon>Dothideomycetes</taxon>
        <taxon>Pleosporomycetidae</taxon>
        <taxon>Pleosporales</taxon>
        <taxon>Pleosporales incertae sedis</taxon>
        <taxon>Aaosphaeria</taxon>
    </lineage>
</organism>
<keyword evidence="5" id="KW-1185">Reference proteome</keyword>
<accession>A0A6A5Y4S6</accession>
<feature type="domain" description="Zn(2)-C6 fungal-type" evidence="3">
    <location>
        <begin position="11"/>
        <end position="39"/>
    </location>
</feature>
<comment type="subcellular location">
    <subcellularLocation>
        <location evidence="1">Nucleus</location>
    </subcellularLocation>
</comment>
<dbReference type="PANTHER" id="PTHR37534:SF49">
    <property type="entry name" value="LYSINE BIOSYNTHESIS REGULATORY PROTEIN LYS14"/>
    <property type="match status" value="1"/>
</dbReference>
<evidence type="ECO:0000259" key="3">
    <source>
        <dbReference type="PROSITE" id="PS50048"/>
    </source>
</evidence>
<sequence>MSSFFRRSRTGCVDCKHLRIKCDESKPTCKRCEVRGVVCGGYPLQIRWVNDPSPTDEPARALKKQHQGQHNIIEPSGFSRSYENHTKALELRTGSIYLSDVHCMLAFPDRLQLHSTLDKNLYDHSVSTLPNLVFLNRLRSHDINNAHIWALHNADSGVRAALLLSSATHLFIKGCVPEVDFLKIRQRAFRAVRTGVEASLGRRTRRTSSISNCLSITTNEQKPPSYGLDVLITASLKLAATALINGELLENALPILQGTAFLVMERHRLARSNSSDISANEPNSPILAISVRMLAYFDIMSSVPCARAPYLPEEYWLTDKQCTSQENIDGSGLDPAMGCFPIVFALLGRSAALIDARFSGSLSPSHATSIAQTLLHDLEHWAPLPRRLQHPNASPTSPPPHDDEYAICVSAGNAYSLATRIYLLRSWDHDPDSPAIQSLVKQLHFEVLNVPMHSAPMTAMLWPLWVLGCESYTAEMRDAMVLRTLGLLFERNTFRNIQQTREMLESRIWRLEGGDHGGLDGGDEEGLRDGCRRYGQAEWVRYCWEEGIRLILA</sequence>
<dbReference type="GO" id="GO:0000976">
    <property type="term" value="F:transcription cis-regulatory region binding"/>
    <property type="evidence" value="ECO:0007669"/>
    <property type="project" value="TreeGrafter"/>
</dbReference>
<gene>
    <name evidence="4" type="ORF">BU24DRAFT_456643</name>
</gene>
<dbReference type="GO" id="GO:0008270">
    <property type="term" value="F:zinc ion binding"/>
    <property type="evidence" value="ECO:0007669"/>
    <property type="project" value="InterPro"/>
</dbReference>
<dbReference type="Gene3D" id="4.10.240.10">
    <property type="entry name" value="Zn(2)-C6 fungal-type DNA-binding domain"/>
    <property type="match status" value="1"/>
</dbReference>